<evidence type="ECO:0000313" key="2">
    <source>
        <dbReference type="Proteomes" id="UP000499080"/>
    </source>
</evidence>
<evidence type="ECO:0000313" key="1">
    <source>
        <dbReference type="EMBL" id="GBO18515.1"/>
    </source>
</evidence>
<comment type="caution">
    <text evidence="1">The sequence shown here is derived from an EMBL/GenBank/DDBJ whole genome shotgun (WGS) entry which is preliminary data.</text>
</comment>
<dbReference type="AlphaFoldDB" id="A0A4Y2V004"/>
<dbReference type="EMBL" id="BGPR01042136">
    <property type="protein sequence ID" value="GBO18515.1"/>
    <property type="molecule type" value="Genomic_DNA"/>
</dbReference>
<keyword evidence="2" id="KW-1185">Reference proteome</keyword>
<reference evidence="1 2" key="1">
    <citation type="journal article" date="2019" name="Sci. Rep.">
        <title>Orb-weaving spider Araneus ventricosus genome elucidates the spidroin gene catalogue.</title>
        <authorList>
            <person name="Kono N."/>
            <person name="Nakamura H."/>
            <person name="Ohtoshi R."/>
            <person name="Moran D.A.P."/>
            <person name="Shinohara A."/>
            <person name="Yoshida Y."/>
            <person name="Fujiwara M."/>
            <person name="Mori M."/>
            <person name="Tomita M."/>
            <person name="Arakawa K."/>
        </authorList>
    </citation>
    <scope>NUCLEOTIDE SEQUENCE [LARGE SCALE GENOMIC DNA]</scope>
</reference>
<organism evidence="1 2">
    <name type="scientific">Araneus ventricosus</name>
    <name type="common">Orbweaver spider</name>
    <name type="synonym">Epeira ventricosa</name>
    <dbReference type="NCBI Taxonomy" id="182803"/>
    <lineage>
        <taxon>Eukaryota</taxon>
        <taxon>Metazoa</taxon>
        <taxon>Ecdysozoa</taxon>
        <taxon>Arthropoda</taxon>
        <taxon>Chelicerata</taxon>
        <taxon>Arachnida</taxon>
        <taxon>Araneae</taxon>
        <taxon>Araneomorphae</taxon>
        <taxon>Entelegynae</taxon>
        <taxon>Araneoidea</taxon>
        <taxon>Araneidae</taxon>
        <taxon>Araneus</taxon>
    </lineage>
</organism>
<proteinExistence type="predicted"/>
<accession>A0A4Y2V004</accession>
<sequence length="96" mass="10683">MPVEESAIRTSDPFVGMLTTIQVGTPAEKGRKALSLRYCVKFAVSNSLQTCSTRRVVEYAILLCRRFAANLSRQVCHDKIMSRKIKLAANVHAISK</sequence>
<feature type="non-terminal residue" evidence="1">
    <location>
        <position position="96"/>
    </location>
</feature>
<dbReference type="Proteomes" id="UP000499080">
    <property type="component" value="Unassembled WGS sequence"/>
</dbReference>
<gene>
    <name evidence="1" type="ORF">AVEN_76436_1</name>
</gene>
<protein>
    <submittedName>
        <fullName evidence="1">Uncharacterized protein</fullName>
    </submittedName>
</protein>
<name>A0A4Y2V004_ARAVE</name>